<keyword evidence="3" id="KW-1185">Reference proteome</keyword>
<dbReference type="SUPFAM" id="SSF89550">
    <property type="entry name" value="PHP domain-like"/>
    <property type="match status" value="1"/>
</dbReference>
<reference evidence="2 3" key="1">
    <citation type="submission" date="2018-03" db="EMBL/GenBank/DDBJ databases">
        <authorList>
            <person name="Keele B.F."/>
        </authorList>
    </citation>
    <scope>NUCLEOTIDE SEQUENCE [LARGE SCALE GENOMIC DNA]</scope>
    <source>
        <strain evidence="2 3">IB-3</strain>
    </source>
</reference>
<comment type="caution">
    <text evidence="2">The sequence shown here is derived from an EMBL/GenBank/DDBJ whole genome shotgun (WGS) entry which is preliminary data.</text>
</comment>
<protein>
    <submittedName>
        <fullName evidence="2">Phosphatase</fullName>
    </submittedName>
</protein>
<dbReference type="Gene3D" id="1.10.150.650">
    <property type="match status" value="1"/>
</dbReference>
<dbReference type="Proteomes" id="UP000244867">
    <property type="component" value="Unassembled WGS sequence"/>
</dbReference>
<dbReference type="AlphaFoldDB" id="A0A2R7Z052"/>
<accession>A0A2R7Z052</accession>
<organism evidence="2 3">
    <name type="scientific">Nocardioides currus</name>
    <dbReference type="NCBI Taxonomy" id="2133958"/>
    <lineage>
        <taxon>Bacteria</taxon>
        <taxon>Bacillati</taxon>
        <taxon>Actinomycetota</taxon>
        <taxon>Actinomycetes</taxon>
        <taxon>Propionibacteriales</taxon>
        <taxon>Nocardioidaceae</taxon>
        <taxon>Nocardioides</taxon>
    </lineage>
</organism>
<dbReference type="GO" id="GO:0035312">
    <property type="term" value="F:5'-3' DNA exonuclease activity"/>
    <property type="evidence" value="ECO:0007669"/>
    <property type="project" value="TreeGrafter"/>
</dbReference>
<gene>
    <name evidence="2" type="ORF">C7S10_08150</name>
</gene>
<dbReference type="RefSeq" id="WP_108343882.1">
    <property type="nucleotide sequence ID" value="NZ_PYXZ01000002.1"/>
</dbReference>
<sequence length="291" mass="30379">MRIDLHTHSSVSDGTDDPRTLVGHAAAAGLHVLGLTDHDTADGWADAAQAATEVGITLVRGMEISTALGRSSVHLLAYLPDPTHPPLAAALDRILEGRNSRVPAICQRLRELGLDITEDDVRRRAADAAATGRPHVADALVATGAVANRDEAFARFLNPGRPAYVDRYAVPVAEAIGLVRDAGGVSVVAHPWGRGKRTVLPEPVLATLRDAGLAGIEVDHQDHAPAAREELRSIARNLGLVVTGSSDHHGAGKVDHDLGCNTTDPEELERLLDLAADSAAASGRPAPGVVA</sequence>
<dbReference type="InterPro" id="IPR016195">
    <property type="entry name" value="Pol/histidinol_Pase-like"/>
</dbReference>
<dbReference type="Pfam" id="PF02811">
    <property type="entry name" value="PHP"/>
    <property type="match status" value="1"/>
</dbReference>
<dbReference type="InterPro" id="IPR003141">
    <property type="entry name" value="Pol/His_phosphatase_N"/>
</dbReference>
<dbReference type="EMBL" id="PYXZ01000002">
    <property type="protein sequence ID" value="PUA81998.1"/>
    <property type="molecule type" value="Genomic_DNA"/>
</dbReference>
<dbReference type="OrthoDB" id="9804333at2"/>
<evidence type="ECO:0000313" key="3">
    <source>
        <dbReference type="Proteomes" id="UP000244867"/>
    </source>
</evidence>
<name>A0A2R7Z052_9ACTN</name>
<dbReference type="PANTHER" id="PTHR42924:SF3">
    <property type="entry name" value="POLYMERASE_HISTIDINOL PHOSPHATASE N-TERMINAL DOMAIN-CONTAINING PROTEIN"/>
    <property type="match status" value="1"/>
</dbReference>
<evidence type="ECO:0000259" key="1">
    <source>
        <dbReference type="SMART" id="SM00481"/>
    </source>
</evidence>
<dbReference type="InterPro" id="IPR004013">
    <property type="entry name" value="PHP_dom"/>
</dbReference>
<dbReference type="CDD" id="cd07438">
    <property type="entry name" value="PHP_HisPPase_AMP"/>
    <property type="match status" value="1"/>
</dbReference>
<dbReference type="InterPro" id="IPR052018">
    <property type="entry name" value="PHP_domain"/>
</dbReference>
<feature type="domain" description="Polymerase/histidinol phosphatase N-terminal" evidence="1">
    <location>
        <begin position="3"/>
        <end position="68"/>
    </location>
</feature>
<dbReference type="GO" id="GO:0004534">
    <property type="term" value="F:5'-3' RNA exonuclease activity"/>
    <property type="evidence" value="ECO:0007669"/>
    <property type="project" value="TreeGrafter"/>
</dbReference>
<proteinExistence type="predicted"/>
<dbReference type="Gene3D" id="3.20.20.140">
    <property type="entry name" value="Metal-dependent hydrolases"/>
    <property type="match status" value="1"/>
</dbReference>
<evidence type="ECO:0000313" key="2">
    <source>
        <dbReference type="EMBL" id="PUA81998.1"/>
    </source>
</evidence>
<dbReference type="SMART" id="SM00481">
    <property type="entry name" value="POLIIIAc"/>
    <property type="match status" value="1"/>
</dbReference>
<dbReference type="PANTHER" id="PTHR42924">
    <property type="entry name" value="EXONUCLEASE"/>
    <property type="match status" value="1"/>
</dbReference>